<protein>
    <submittedName>
        <fullName evidence="1">Uncharacterized protein</fullName>
    </submittedName>
</protein>
<reference evidence="1 2" key="1">
    <citation type="submission" date="2018-02" db="EMBL/GenBank/DDBJ databases">
        <title>Genome sequencing of Solimonas sp. HR-BB.</title>
        <authorList>
            <person name="Lee Y."/>
            <person name="Jeon C.O."/>
        </authorList>
    </citation>
    <scope>NUCLEOTIDE SEQUENCE [LARGE SCALE GENOMIC DNA]</scope>
    <source>
        <strain evidence="1 2">HR-BB</strain>
    </source>
</reference>
<comment type="caution">
    <text evidence="1">The sequence shown here is derived from an EMBL/GenBank/DDBJ whole genome shotgun (WGS) entry which is preliminary data.</text>
</comment>
<dbReference type="AlphaFoldDB" id="A0A2S5TJE6"/>
<accession>A0A2S5TJE6</accession>
<sequence length="283" mass="29828">MPLATKADALRELSVVAELGGVLEGFSPGGLGGGGTAPKAAQPCQVAGEEDYGTGTGNYRFNYFPEETQLRPVDYSRTVQRSCSYNGANAGVLYTVDGFKESGAASDGSALRYVLTGSGSSPRKTIEERRSNGSVTYRVEELQLGRLQQKTAADGNRERRLVYRYELKDSDQNRILAALGEDGSPFVIRDLDDVESFYSGSYAYETSESGCSGVAGVTTLAAITRNDGRVTGGRLQFDAGDKRAVIVFNADGTGSVQLNGAAPVALTAQDISKALAGSDCIPD</sequence>
<name>A0A2S5TJE6_9GAMM</name>
<organism evidence="1 2">
    <name type="scientific">Solimonas fluminis</name>
    <dbReference type="NCBI Taxonomy" id="2086571"/>
    <lineage>
        <taxon>Bacteria</taxon>
        <taxon>Pseudomonadati</taxon>
        <taxon>Pseudomonadota</taxon>
        <taxon>Gammaproteobacteria</taxon>
        <taxon>Nevskiales</taxon>
        <taxon>Nevskiaceae</taxon>
        <taxon>Solimonas</taxon>
    </lineage>
</organism>
<evidence type="ECO:0000313" key="1">
    <source>
        <dbReference type="EMBL" id="PPE75104.1"/>
    </source>
</evidence>
<evidence type="ECO:0000313" key="2">
    <source>
        <dbReference type="Proteomes" id="UP000238220"/>
    </source>
</evidence>
<gene>
    <name evidence="1" type="ORF">C3942_05360</name>
</gene>
<dbReference type="Proteomes" id="UP000238220">
    <property type="component" value="Unassembled WGS sequence"/>
</dbReference>
<keyword evidence="2" id="KW-1185">Reference proteome</keyword>
<proteinExistence type="predicted"/>
<dbReference type="EMBL" id="PSNW01000002">
    <property type="protein sequence ID" value="PPE75104.1"/>
    <property type="molecule type" value="Genomic_DNA"/>
</dbReference>